<keyword evidence="1" id="KW-0472">Membrane</keyword>
<feature type="transmembrane region" description="Helical" evidence="1">
    <location>
        <begin position="134"/>
        <end position="159"/>
    </location>
</feature>
<feature type="transmembrane region" description="Helical" evidence="1">
    <location>
        <begin position="368"/>
        <end position="386"/>
    </location>
</feature>
<name>A0A2N3J9F9_AERSO</name>
<keyword evidence="1" id="KW-0812">Transmembrane</keyword>
<sequence>MKIKVSVILTLIFSCSLSLSILMLLLNPLRLLFIFNTFSIFIAVNFFLLACSFLLGIIFYRNIRVELIEVSMIILLLSLLIKSILVAHGYKLENVLLDFFKPTFFIVTVCVFRNLFNIRTLYNNKFIKLAPKLVMLVTILMIVISVAINKFYMPIYPAYTIVESTLAFNAFNPIQNIMFSIWLFFGGKRGVFLAFFCMTIIYLILVSNPRKRSITFLLLFFLMVTLSFSFFDDIITIFFKVNSISAFEAMNFEEMFVQLGGGRVSEITSSLSYINSIQKMIFGCGLGFEYIVQDFGNESGMLHRNVHFSPVSIITIYGALFATLFYIYIIKYVIMAFKIMLINGYANIIYSVSFFFLCSVFFSFTEYVFFSYSNIPVAMGIIGILYKFRNSKGDRVCAG</sequence>
<accession>A0A2N3J9F9</accession>
<feature type="transmembrane region" description="Helical" evidence="1">
    <location>
        <begin position="67"/>
        <end position="90"/>
    </location>
</feature>
<comment type="caution">
    <text evidence="2">The sequence shown here is derived from an EMBL/GenBank/DDBJ whole genome shotgun (WGS) entry which is preliminary data.</text>
</comment>
<dbReference type="PROSITE" id="PS51257">
    <property type="entry name" value="PROKAR_LIPOPROTEIN"/>
    <property type="match status" value="1"/>
</dbReference>
<evidence type="ECO:0008006" key="4">
    <source>
        <dbReference type="Google" id="ProtNLM"/>
    </source>
</evidence>
<feature type="transmembrane region" description="Helical" evidence="1">
    <location>
        <begin position="308"/>
        <end position="329"/>
    </location>
</feature>
<evidence type="ECO:0000313" key="3">
    <source>
        <dbReference type="Proteomes" id="UP000233526"/>
    </source>
</evidence>
<evidence type="ECO:0000256" key="1">
    <source>
        <dbReference type="SAM" id="Phobius"/>
    </source>
</evidence>
<protein>
    <recommendedName>
        <fullName evidence="4">O-antigen polymerase</fullName>
    </recommendedName>
</protein>
<feature type="transmembrane region" description="Helical" evidence="1">
    <location>
        <begin position="341"/>
        <end position="362"/>
    </location>
</feature>
<feature type="transmembrane region" description="Helical" evidence="1">
    <location>
        <begin position="179"/>
        <end position="205"/>
    </location>
</feature>
<evidence type="ECO:0000313" key="2">
    <source>
        <dbReference type="EMBL" id="PKQ83206.1"/>
    </source>
</evidence>
<gene>
    <name evidence="2" type="ORF">AOX56_01425</name>
</gene>
<feature type="transmembrane region" description="Helical" evidence="1">
    <location>
        <begin position="7"/>
        <end position="26"/>
    </location>
</feature>
<feature type="transmembrane region" description="Helical" evidence="1">
    <location>
        <begin position="217"/>
        <end position="239"/>
    </location>
</feature>
<dbReference type="AlphaFoldDB" id="A0A2N3J9F9"/>
<keyword evidence="1" id="KW-1133">Transmembrane helix</keyword>
<dbReference type="RefSeq" id="WP_157830634.1">
    <property type="nucleotide sequence ID" value="NZ_CAWNSS010000001.1"/>
</dbReference>
<organism evidence="2 3">
    <name type="scientific">Aeromonas sobria</name>
    <dbReference type="NCBI Taxonomy" id="646"/>
    <lineage>
        <taxon>Bacteria</taxon>
        <taxon>Pseudomonadati</taxon>
        <taxon>Pseudomonadota</taxon>
        <taxon>Gammaproteobacteria</taxon>
        <taxon>Aeromonadales</taxon>
        <taxon>Aeromonadaceae</taxon>
        <taxon>Aeromonas</taxon>
    </lineage>
</organism>
<feature type="transmembrane region" description="Helical" evidence="1">
    <location>
        <begin position="102"/>
        <end position="122"/>
    </location>
</feature>
<feature type="transmembrane region" description="Helical" evidence="1">
    <location>
        <begin position="32"/>
        <end position="60"/>
    </location>
</feature>
<dbReference type="EMBL" id="LJZX01000001">
    <property type="protein sequence ID" value="PKQ83206.1"/>
    <property type="molecule type" value="Genomic_DNA"/>
</dbReference>
<dbReference type="Proteomes" id="UP000233526">
    <property type="component" value="Unassembled WGS sequence"/>
</dbReference>
<proteinExistence type="predicted"/>
<reference evidence="2 3" key="1">
    <citation type="journal article" date="2017" name="Front. Microbiol.">
        <title>Strong Genomic and Phenotypic Heterogeneity in the Aeromonas sobria Species Complex.</title>
        <authorList>
            <person name="Gauthier J."/>
            <person name="Vincent A.T."/>
            <person name="Charette S.J."/>
            <person name="Derome N."/>
        </authorList>
    </citation>
    <scope>NUCLEOTIDE SEQUENCE [LARGE SCALE GENOMIC DNA]</scope>
    <source>
        <strain evidence="2 3">JF2635</strain>
    </source>
</reference>